<dbReference type="Pfam" id="PF02518">
    <property type="entry name" value="HATPase_c"/>
    <property type="match status" value="1"/>
</dbReference>
<keyword evidence="8" id="KW-1133">Transmembrane helix</keyword>
<keyword evidence="6" id="KW-0902">Two-component regulatory system</keyword>
<feature type="transmembrane region" description="Helical" evidence="8">
    <location>
        <begin position="164"/>
        <end position="183"/>
    </location>
</feature>
<dbReference type="EC" id="2.7.13.3" evidence="2"/>
<evidence type="ECO:0000256" key="3">
    <source>
        <dbReference type="ARBA" id="ARBA00022553"/>
    </source>
</evidence>
<evidence type="ECO:0000256" key="6">
    <source>
        <dbReference type="ARBA" id="ARBA00023012"/>
    </source>
</evidence>
<dbReference type="SMART" id="SM00388">
    <property type="entry name" value="HisKA"/>
    <property type="match status" value="1"/>
</dbReference>
<dbReference type="PANTHER" id="PTHR43711:SF1">
    <property type="entry name" value="HISTIDINE KINASE 1"/>
    <property type="match status" value="1"/>
</dbReference>
<dbReference type="InterPro" id="IPR005467">
    <property type="entry name" value="His_kinase_dom"/>
</dbReference>
<dbReference type="InterPro" id="IPR050736">
    <property type="entry name" value="Sensor_HK_Regulatory"/>
</dbReference>
<dbReference type="PROSITE" id="PS50109">
    <property type="entry name" value="HIS_KIN"/>
    <property type="match status" value="1"/>
</dbReference>
<dbReference type="InterPro" id="IPR036097">
    <property type="entry name" value="HisK_dim/P_sf"/>
</dbReference>
<dbReference type="KEGG" id="puo:RZN69_16070"/>
<evidence type="ECO:0000256" key="2">
    <source>
        <dbReference type="ARBA" id="ARBA00012438"/>
    </source>
</evidence>
<dbReference type="PANTHER" id="PTHR43711">
    <property type="entry name" value="TWO-COMPONENT HISTIDINE KINASE"/>
    <property type="match status" value="1"/>
</dbReference>
<dbReference type="GO" id="GO:0000155">
    <property type="term" value="F:phosphorelay sensor kinase activity"/>
    <property type="evidence" value="ECO:0007669"/>
    <property type="project" value="InterPro"/>
</dbReference>
<gene>
    <name evidence="10" type="ORF">RZN69_16070</name>
</gene>
<name>A0AAQ3LAX0_9BACT</name>
<dbReference type="InterPro" id="IPR036890">
    <property type="entry name" value="HATPase_C_sf"/>
</dbReference>
<dbReference type="FunFam" id="1.10.287.130:FF:000001">
    <property type="entry name" value="Two-component sensor histidine kinase"/>
    <property type="match status" value="1"/>
</dbReference>
<reference evidence="10 11" key="1">
    <citation type="submission" date="2023-10" db="EMBL/GenBank/DDBJ databases">
        <title>Rubellicoccus peritrichatus gen. nov., sp. nov., isolated from an algae of coral reef tank.</title>
        <authorList>
            <person name="Luo J."/>
        </authorList>
    </citation>
    <scope>NUCLEOTIDE SEQUENCE [LARGE SCALE GENOMIC DNA]</scope>
    <source>
        <strain evidence="10 11">CR14</strain>
    </source>
</reference>
<dbReference type="AlphaFoldDB" id="A0AAQ3LAX0"/>
<dbReference type="CDD" id="cd00082">
    <property type="entry name" value="HisKA"/>
    <property type="match status" value="1"/>
</dbReference>
<dbReference type="Pfam" id="PF00512">
    <property type="entry name" value="HisKA"/>
    <property type="match status" value="1"/>
</dbReference>
<dbReference type="Gene3D" id="1.10.287.130">
    <property type="match status" value="1"/>
</dbReference>
<dbReference type="InterPro" id="IPR003594">
    <property type="entry name" value="HATPase_dom"/>
</dbReference>
<organism evidence="10 11">
    <name type="scientific">Rubellicoccus peritrichatus</name>
    <dbReference type="NCBI Taxonomy" id="3080537"/>
    <lineage>
        <taxon>Bacteria</taxon>
        <taxon>Pseudomonadati</taxon>
        <taxon>Verrucomicrobiota</taxon>
        <taxon>Opitutia</taxon>
        <taxon>Puniceicoccales</taxon>
        <taxon>Cerasicoccaceae</taxon>
        <taxon>Rubellicoccus</taxon>
    </lineage>
</organism>
<evidence type="ECO:0000256" key="4">
    <source>
        <dbReference type="ARBA" id="ARBA00022679"/>
    </source>
</evidence>
<feature type="transmembrane region" description="Helical" evidence="8">
    <location>
        <begin position="123"/>
        <end position="144"/>
    </location>
</feature>
<keyword evidence="3" id="KW-0597">Phosphoprotein</keyword>
<keyword evidence="7 8" id="KW-0472">Membrane</keyword>
<feature type="transmembrane region" description="Helical" evidence="8">
    <location>
        <begin position="57"/>
        <end position="78"/>
    </location>
</feature>
<proteinExistence type="predicted"/>
<comment type="catalytic activity">
    <reaction evidence="1">
        <text>ATP + protein L-histidine = ADP + protein N-phospho-L-histidine.</text>
        <dbReference type="EC" id="2.7.13.3"/>
    </reaction>
</comment>
<evidence type="ECO:0000313" key="10">
    <source>
        <dbReference type="EMBL" id="WOO40138.1"/>
    </source>
</evidence>
<dbReference type="CDD" id="cd00075">
    <property type="entry name" value="HATPase"/>
    <property type="match status" value="1"/>
</dbReference>
<dbReference type="PRINTS" id="PR00344">
    <property type="entry name" value="BCTRLSENSOR"/>
</dbReference>
<dbReference type="SUPFAM" id="SSF47384">
    <property type="entry name" value="Homodimeric domain of signal transducing histidine kinase"/>
    <property type="match status" value="1"/>
</dbReference>
<keyword evidence="11" id="KW-1185">Reference proteome</keyword>
<dbReference type="EMBL" id="CP136920">
    <property type="protein sequence ID" value="WOO40138.1"/>
    <property type="molecule type" value="Genomic_DNA"/>
</dbReference>
<keyword evidence="8" id="KW-0812">Transmembrane</keyword>
<feature type="transmembrane region" description="Helical" evidence="8">
    <location>
        <begin position="190"/>
        <end position="208"/>
    </location>
</feature>
<dbReference type="FunFam" id="3.30.565.10:FF:000006">
    <property type="entry name" value="Sensor histidine kinase WalK"/>
    <property type="match status" value="1"/>
</dbReference>
<feature type="transmembrane region" description="Helical" evidence="8">
    <location>
        <begin position="220"/>
        <end position="241"/>
    </location>
</feature>
<feature type="transmembrane region" description="Helical" evidence="8">
    <location>
        <begin position="26"/>
        <end position="45"/>
    </location>
</feature>
<keyword evidence="4" id="KW-0808">Transferase</keyword>
<dbReference type="Proteomes" id="UP001304300">
    <property type="component" value="Chromosome"/>
</dbReference>
<evidence type="ECO:0000256" key="1">
    <source>
        <dbReference type="ARBA" id="ARBA00000085"/>
    </source>
</evidence>
<evidence type="ECO:0000256" key="5">
    <source>
        <dbReference type="ARBA" id="ARBA00022777"/>
    </source>
</evidence>
<evidence type="ECO:0000256" key="8">
    <source>
        <dbReference type="SAM" id="Phobius"/>
    </source>
</evidence>
<feature type="domain" description="Histidine kinase" evidence="9">
    <location>
        <begin position="286"/>
        <end position="499"/>
    </location>
</feature>
<dbReference type="InterPro" id="IPR003661">
    <property type="entry name" value="HisK_dim/P_dom"/>
</dbReference>
<evidence type="ECO:0000259" key="9">
    <source>
        <dbReference type="PROSITE" id="PS50109"/>
    </source>
</evidence>
<dbReference type="RefSeq" id="WP_317832258.1">
    <property type="nucleotide sequence ID" value="NZ_CP136920.1"/>
</dbReference>
<evidence type="ECO:0000313" key="11">
    <source>
        <dbReference type="Proteomes" id="UP001304300"/>
    </source>
</evidence>
<accession>A0AAQ3LAX0</accession>
<dbReference type="SMART" id="SM00387">
    <property type="entry name" value="HATPase_c"/>
    <property type="match status" value="1"/>
</dbReference>
<keyword evidence="5 10" id="KW-0418">Kinase</keyword>
<feature type="transmembrane region" description="Helical" evidence="8">
    <location>
        <begin position="98"/>
        <end position="116"/>
    </location>
</feature>
<dbReference type="Gene3D" id="3.30.565.10">
    <property type="entry name" value="Histidine kinase-like ATPase, C-terminal domain"/>
    <property type="match status" value="1"/>
</dbReference>
<protein>
    <recommendedName>
        <fullName evidence="2">histidine kinase</fullName>
        <ecNumber evidence="2">2.7.13.3</ecNumber>
    </recommendedName>
</protein>
<sequence length="499" mass="56422">MHENVNIFFDLLIQFTGDGGGHRPGIVPYGIAGVAWLGLFIVSQFKYKSEEDPHESLLIWGFAAAFAREFFMLTVKLLEAYSVLSMDQLHVFFPPFEHALSDVSEILLAAAYLLFLTDKRRIVIRYLVLGLSSVVLVYLATFWWWGVHITANPESKFGQTWCDWVFRSNVSMWTGFAVIYLSINGKGWARNWICVALFFIFLDDFLKLPDMALNEVYEPYFTAIRHALYLTAIPIFAYVYLREHARAVRAAFDSLEDAVIERTGDLRKASEQLETALDQQIQFTADASHELRTPLTIIMNEVYWALEKERETETYKESFETCQIAARHMKGLIESLLELARIDSGESKLIKEDTELPSLCEETMQLLQPIALQKQIKLHLKTGPAHAAIDATKIRQVLINLVSNAVQHSPEKSNIWVRLHNGSDHVTIEVEDQGAGIQENDIPHIFDRFYRSDKARSYNTGGTGLGLAVSKAIANAHNGDLKVESKAGKGSVFTLTLPV</sequence>
<evidence type="ECO:0000256" key="7">
    <source>
        <dbReference type="ARBA" id="ARBA00023136"/>
    </source>
</evidence>
<dbReference type="SUPFAM" id="SSF55874">
    <property type="entry name" value="ATPase domain of HSP90 chaperone/DNA topoisomerase II/histidine kinase"/>
    <property type="match status" value="1"/>
</dbReference>
<dbReference type="InterPro" id="IPR004358">
    <property type="entry name" value="Sig_transdc_His_kin-like_C"/>
</dbReference>